<keyword evidence="2" id="KW-1133">Transmembrane helix</keyword>
<dbReference type="Proteomes" id="UP000297014">
    <property type="component" value="Unassembled WGS sequence"/>
</dbReference>
<keyword evidence="2" id="KW-0472">Membrane</keyword>
<name>A0A4V3X8R1_ALKAL</name>
<keyword evidence="1" id="KW-0175">Coiled coil</keyword>
<sequence length="90" mass="10767">MEWEQAFNIIIMTMIGILGFYIKSDKKEVKEKLTENADEIEKLNERFRALERDLPFTYVTRDDYIRQMARMENKLDKIYQRIEKGGGGNE</sequence>
<organism evidence="3 4">
    <name type="scientific">Alkalihalobacillus alcalophilus ATCC 27647 = CGMCC 1.3604</name>
    <dbReference type="NCBI Taxonomy" id="1218173"/>
    <lineage>
        <taxon>Bacteria</taxon>
        <taxon>Bacillati</taxon>
        <taxon>Bacillota</taxon>
        <taxon>Bacilli</taxon>
        <taxon>Bacillales</taxon>
        <taxon>Bacillaceae</taxon>
        <taxon>Alkalihalobacillus</taxon>
    </lineage>
</organism>
<feature type="coiled-coil region" evidence="1">
    <location>
        <begin position="23"/>
        <end position="81"/>
    </location>
</feature>
<proteinExistence type="predicted"/>
<feature type="transmembrane region" description="Helical" evidence="2">
    <location>
        <begin position="6"/>
        <end position="22"/>
    </location>
</feature>
<dbReference type="EMBL" id="JALP01000078">
    <property type="protein sequence ID" value="THG91322.1"/>
    <property type="molecule type" value="Genomic_DNA"/>
</dbReference>
<protein>
    <submittedName>
        <fullName evidence="3">Uncharacterized protein</fullName>
    </submittedName>
</protein>
<gene>
    <name evidence="3" type="ORF">AJ85_05725</name>
</gene>
<evidence type="ECO:0000313" key="4">
    <source>
        <dbReference type="Proteomes" id="UP000297014"/>
    </source>
</evidence>
<evidence type="ECO:0000256" key="1">
    <source>
        <dbReference type="SAM" id="Coils"/>
    </source>
</evidence>
<accession>A0A4V3X8R1</accession>
<dbReference type="OrthoDB" id="1956107at2"/>
<dbReference type="AlphaFoldDB" id="A0A4V3X8R1"/>
<evidence type="ECO:0000313" key="3">
    <source>
        <dbReference type="EMBL" id="THG91322.1"/>
    </source>
</evidence>
<keyword evidence="2" id="KW-0812">Transmembrane</keyword>
<comment type="caution">
    <text evidence="3">The sequence shown here is derived from an EMBL/GenBank/DDBJ whole genome shotgun (WGS) entry which is preliminary data.</text>
</comment>
<reference evidence="3 4" key="1">
    <citation type="submission" date="2014-01" db="EMBL/GenBank/DDBJ databases">
        <title>Draft genome sequencing of Bacillus alcalophilus CGMCC 1.3604.</title>
        <authorList>
            <person name="Yang J."/>
            <person name="Diao L."/>
            <person name="Yang S."/>
        </authorList>
    </citation>
    <scope>NUCLEOTIDE SEQUENCE [LARGE SCALE GENOMIC DNA]</scope>
    <source>
        <strain evidence="3 4">CGMCC 1.3604</strain>
    </source>
</reference>
<evidence type="ECO:0000256" key="2">
    <source>
        <dbReference type="SAM" id="Phobius"/>
    </source>
</evidence>
<dbReference type="RefSeq" id="WP_003321257.1">
    <property type="nucleotide sequence ID" value="NZ_ALPT02000044.1"/>
</dbReference>